<organism evidence="2 3">
    <name type="scientific">Amycolatopsis samaneae</name>
    <dbReference type="NCBI Taxonomy" id="664691"/>
    <lineage>
        <taxon>Bacteria</taxon>
        <taxon>Bacillati</taxon>
        <taxon>Actinomycetota</taxon>
        <taxon>Actinomycetes</taxon>
        <taxon>Pseudonocardiales</taxon>
        <taxon>Pseudonocardiaceae</taxon>
        <taxon>Amycolatopsis</taxon>
    </lineage>
</organism>
<sequence>MIARRARRTPLNLVVLSLLNERPRHPYEMQTLIRDRRVDDVVRLRGGSLYDTIPRLVELGLITATGTERAGARPERTVYAITDAGREELLSQLREYLGTRAEEFPVFAAGLAHWGHLAPAETRELLRGRADALAGLIERTDADLASAAAAGIPRPVLLETEYTQAMRRAELGWLRETVQDFESGELGWIPDDEGDTT</sequence>
<dbReference type="PANTHER" id="PTHR43252:SF6">
    <property type="entry name" value="NEGATIVE TRANSCRIPTION REGULATOR PADR"/>
    <property type="match status" value="1"/>
</dbReference>
<dbReference type="EMBL" id="JBHUKU010000006">
    <property type="protein sequence ID" value="MFD2459734.1"/>
    <property type="molecule type" value="Genomic_DNA"/>
</dbReference>
<accession>A0ABW5GES9</accession>
<evidence type="ECO:0000313" key="3">
    <source>
        <dbReference type="Proteomes" id="UP001597419"/>
    </source>
</evidence>
<keyword evidence="3" id="KW-1185">Reference proteome</keyword>
<name>A0ABW5GES9_9PSEU</name>
<comment type="caution">
    <text evidence="2">The sequence shown here is derived from an EMBL/GenBank/DDBJ whole genome shotgun (WGS) entry which is preliminary data.</text>
</comment>
<feature type="domain" description="Transcription regulator PadR N-terminal" evidence="1">
    <location>
        <begin position="15"/>
        <end position="89"/>
    </location>
</feature>
<gene>
    <name evidence="2" type="ORF">ACFSYJ_14055</name>
</gene>
<dbReference type="InterPro" id="IPR036388">
    <property type="entry name" value="WH-like_DNA-bd_sf"/>
</dbReference>
<reference evidence="3" key="1">
    <citation type="journal article" date="2019" name="Int. J. Syst. Evol. Microbiol.">
        <title>The Global Catalogue of Microorganisms (GCM) 10K type strain sequencing project: providing services to taxonomists for standard genome sequencing and annotation.</title>
        <authorList>
            <consortium name="The Broad Institute Genomics Platform"/>
            <consortium name="The Broad Institute Genome Sequencing Center for Infectious Disease"/>
            <person name="Wu L."/>
            <person name="Ma J."/>
        </authorList>
    </citation>
    <scope>NUCLEOTIDE SEQUENCE [LARGE SCALE GENOMIC DNA]</scope>
    <source>
        <strain evidence="3">CGMCC 4.7643</strain>
    </source>
</reference>
<dbReference type="SUPFAM" id="SSF46785">
    <property type="entry name" value="Winged helix' DNA-binding domain"/>
    <property type="match status" value="1"/>
</dbReference>
<dbReference type="Proteomes" id="UP001597419">
    <property type="component" value="Unassembled WGS sequence"/>
</dbReference>
<dbReference type="InterPro" id="IPR005149">
    <property type="entry name" value="Tscrpt_reg_PadR_N"/>
</dbReference>
<dbReference type="InterPro" id="IPR036390">
    <property type="entry name" value="WH_DNA-bd_sf"/>
</dbReference>
<protein>
    <submittedName>
        <fullName evidence="2">PadR family transcriptional regulator</fullName>
    </submittedName>
</protein>
<dbReference type="RefSeq" id="WP_345397456.1">
    <property type="nucleotide sequence ID" value="NZ_BAABHG010000008.1"/>
</dbReference>
<dbReference type="PANTHER" id="PTHR43252">
    <property type="entry name" value="TRANSCRIPTIONAL REGULATOR YQJI"/>
    <property type="match status" value="1"/>
</dbReference>
<evidence type="ECO:0000313" key="2">
    <source>
        <dbReference type="EMBL" id="MFD2459734.1"/>
    </source>
</evidence>
<proteinExistence type="predicted"/>
<dbReference type="Pfam" id="PF03551">
    <property type="entry name" value="PadR"/>
    <property type="match status" value="1"/>
</dbReference>
<evidence type="ECO:0000259" key="1">
    <source>
        <dbReference type="Pfam" id="PF03551"/>
    </source>
</evidence>
<dbReference type="Gene3D" id="1.10.10.10">
    <property type="entry name" value="Winged helix-like DNA-binding domain superfamily/Winged helix DNA-binding domain"/>
    <property type="match status" value="1"/>
</dbReference>